<dbReference type="RefSeq" id="WP_182663382.1">
    <property type="nucleotide sequence ID" value="NZ_JACIVI010000002.1"/>
</dbReference>
<dbReference type="Pfam" id="PF13401">
    <property type="entry name" value="AAA_22"/>
    <property type="match status" value="1"/>
</dbReference>
<name>A0A839HL51_9BURK</name>
<dbReference type="AlphaFoldDB" id="A0A839HL51"/>
<dbReference type="InterPro" id="IPR027417">
    <property type="entry name" value="P-loop_NTPase"/>
</dbReference>
<dbReference type="InterPro" id="IPR049945">
    <property type="entry name" value="AAA_22"/>
</dbReference>
<evidence type="ECO:0000313" key="3">
    <source>
        <dbReference type="EMBL" id="MBB1161952.1"/>
    </source>
</evidence>
<protein>
    <submittedName>
        <fullName evidence="3">AAA family ATPase</fullName>
    </submittedName>
</protein>
<proteinExistence type="predicted"/>
<dbReference type="InterPro" id="IPR036366">
    <property type="entry name" value="PGBDSf"/>
</dbReference>
<dbReference type="PANTHER" id="PTHR35894:SF1">
    <property type="entry name" value="PHOSPHORIBULOKINASE _ URIDINE KINASE FAMILY"/>
    <property type="match status" value="1"/>
</dbReference>
<organism evidence="3 4">
    <name type="scientific">Aquariibacter albus</name>
    <dbReference type="NCBI Taxonomy" id="2759899"/>
    <lineage>
        <taxon>Bacteria</taxon>
        <taxon>Pseudomonadati</taxon>
        <taxon>Pseudomonadota</taxon>
        <taxon>Betaproteobacteria</taxon>
        <taxon>Burkholderiales</taxon>
        <taxon>Sphaerotilaceae</taxon>
        <taxon>Aquariibacter</taxon>
    </lineage>
</organism>
<dbReference type="InterPro" id="IPR036365">
    <property type="entry name" value="PGBD-like_sf"/>
</dbReference>
<reference evidence="3 4" key="1">
    <citation type="submission" date="2020-08" db="EMBL/GenBank/DDBJ databases">
        <title>Aquariorum lacteus gen. nov., sp. nov., a new member of the family Comamonadaceae, isolated from freshwater aquarium.</title>
        <authorList>
            <person name="Chun S.-J."/>
        </authorList>
    </citation>
    <scope>NUCLEOTIDE SEQUENCE [LARGE SCALE GENOMIC DNA]</scope>
    <source>
        <strain evidence="3 4">SJAQ100</strain>
    </source>
</reference>
<sequence length="550" mass="58723">MYARHFGLEHPPFSIAPDPRFLYLSDHHREALAHLLYGLDSGGGVVLLSGEIGAGKTTVCRAFLEQMPAHCRVAYIFNPKLSVVELLTTVCEEFGLPHPPAGEATVKGCVDPLNAFLLEGHAAGRQAVLVIDEAQNLDAAVLEQLRLLTNLETRERKLLQIVLIGQPELRELLARPELEQLAQRVIARYHLGPLTEAETRHYIAHRLAIAGARGGSPFDAEALRLIHRRSGGVPRRINLLADRALLAAYAADRSRVDRRTVAQAAEEALARPARRPSRRRLLTGLGLLLTLALGWGLGRSFGPADPVAAPVAAPPPPVAAREAPTTPAGTSAPQAPDSAPAAAPGEASAAARAASAPAAVSPQDALWAALARRWGLPAKSLVGPEPCEAAAAHGLRCQRLELRADTLRRLDRPGLLDWRDAEGRSSQPVLLRGWSPAGADVEDAAGPRILPAPRLASAGRLVFLTLWRPTPGYRGPGRAVDEALLERAFARLGPAQGGGLPAGSSLRERIRAFQRQHGLPVDGLVGPLTLMHLNRALGAPEPRLDRRPGA</sequence>
<dbReference type="Gene3D" id="3.90.70.10">
    <property type="entry name" value="Cysteine proteinases"/>
    <property type="match status" value="1"/>
</dbReference>
<gene>
    <name evidence="3" type="ORF">H4F90_08165</name>
</gene>
<evidence type="ECO:0000259" key="2">
    <source>
        <dbReference type="SMART" id="SM00382"/>
    </source>
</evidence>
<dbReference type="SUPFAM" id="SSF52540">
    <property type="entry name" value="P-loop containing nucleoside triphosphate hydrolases"/>
    <property type="match status" value="1"/>
</dbReference>
<dbReference type="SMART" id="SM00382">
    <property type="entry name" value="AAA"/>
    <property type="match status" value="1"/>
</dbReference>
<evidence type="ECO:0000256" key="1">
    <source>
        <dbReference type="SAM" id="MobiDB-lite"/>
    </source>
</evidence>
<dbReference type="InterPro" id="IPR002477">
    <property type="entry name" value="Peptidoglycan-bd-like"/>
</dbReference>
<dbReference type="Pfam" id="PF01471">
    <property type="entry name" value="PG_binding_1"/>
    <property type="match status" value="1"/>
</dbReference>
<feature type="domain" description="AAA+ ATPase" evidence="2">
    <location>
        <begin position="42"/>
        <end position="188"/>
    </location>
</feature>
<feature type="region of interest" description="Disordered" evidence="1">
    <location>
        <begin position="312"/>
        <end position="349"/>
    </location>
</feature>
<dbReference type="GO" id="GO:0016887">
    <property type="term" value="F:ATP hydrolysis activity"/>
    <property type="evidence" value="ECO:0007669"/>
    <property type="project" value="InterPro"/>
</dbReference>
<dbReference type="InterPro" id="IPR003593">
    <property type="entry name" value="AAA+_ATPase"/>
</dbReference>
<dbReference type="Proteomes" id="UP000586093">
    <property type="component" value="Unassembled WGS sequence"/>
</dbReference>
<dbReference type="EMBL" id="JACIVI010000002">
    <property type="protein sequence ID" value="MBB1161952.1"/>
    <property type="molecule type" value="Genomic_DNA"/>
</dbReference>
<comment type="caution">
    <text evidence="3">The sequence shown here is derived from an EMBL/GenBank/DDBJ whole genome shotgun (WGS) entry which is preliminary data.</text>
</comment>
<evidence type="ECO:0000313" key="4">
    <source>
        <dbReference type="Proteomes" id="UP000586093"/>
    </source>
</evidence>
<accession>A0A839HL51</accession>
<dbReference type="Gene3D" id="1.10.101.10">
    <property type="entry name" value="PGBD-like superfamily/PGBD"/>
    <property type="match status" value="1"/>
</dbReference>
<keyword evidence="4" id="KW-1185">Reference proteome</keyword>
<dbReference type="PANTHER" id="PTHR35894">
    <property type="entry name" value="GENERAL SECRETION PATHWAY PROTEIN A-RELATED"/>
    <property type="match status" value="1"/>
</dbReference>
<dbReference type="InterPro" id="IPR052026">
    <property type="entry name" value="ExeA_AAA_ATPase_DNA-bind"/>
</dbReference>
<dbReference type="Gene3D" id="3.40.50.300">
    <property type="entry name" value="P-loop containing nucleotide triphosphate hydrolases"/>
    <property type="match status" value="1"/>
</dbReference>
<feature type="compositionally biased region" description="Low complexity" evidence="1">
    <location>
        <begin position="319"/>
        <end position="349"/>
    </location>
</feature>
<dbReference type="SUPFAM" id="SSF47090">
    <property type="entry name" value="PGBD-like"/>
    <property type="match status" value="1"/>
</dbReference>